<gene>
    <name evidence="4" type="ORF">ACFOW7_18460</name>
</gene>
<dbReference type="EMBL" id="JBHSBU010000001">
    <property type="protein sequence ID" value="MFC4161326.1"/>
    <property type="molecule type" value="Genomic_DNA"/>
</dbReference>
<feature type="chain" id="PRO_5045613270" evidence="2">
    <location>
        <begin position="20"/>
        <end position="249"/>
    </location>
</feature>
<reference evidence="5" key="1">
    <citation type="journal article" date="2019" name="Int. J. Syst. Evol. Microbiol.">
        <title>The Global Catalogue of Microorganisms (GCM) 10K type strain sequencing project: providing services to taxonomists for standard genome sequencing and annotation.</title>
        <authorList>
            <consortium name="The Broad Institute Genomics Platform"/>
            <consortium name="The Broad Institute Genome Sequencing Center for Infectious Disease"/>
            <person name="Wu L."/>
            <person name="Ma J."/>
        </authorList>
    </citation>
    <scope>NUCLEOTIDE SEQUENCE [LARGE SCALE GENOMIC DNA]</scope>
    <source>
        <strain evidence="5">LMG 29894</strain>
    </source>
</reference>
<accession>A0ABV8MWG9</accession>
<feature type="domain" description="Solute-binding protein family 3/N-terminal" evidence="3">
    <location>
        <begin position="42"/>
        <end position="236"/>
    </location>
</feature>
<dbReference type="PANTHER" id="PTHR35936">
    <property type="entry name" value="MEMBRANE-BOUND LYTIC MUREIN TRANSGLYCOSYLASE F"/>
    <property type="match status" value="1"/>
</dbReference>
<dbReference type="PANTHER" id="PTHR35936:SF25">
    <property type="entry name" value="ABC TRANSPORTER SUBSTRATE-BINDING PROTEIN"/>
    <property type="match status" value="1"/>
</dbReference>
<evidence type="ECO:0000259" key="3">
    <source>
        <dbReference type="Pfam" id="PF00497"/>
    </source>
</evidence>
<dbReference type="Pfam" id="PF00497">
    <property type="entry name" value="SBP_bac_3"/>
    <property type="match status" value="1"/>
</dbReference>
<organism evidence="4 5">
    <name type="scientific">Chitinimonas lacunae</name>
    <dbReference type="NCBI Taxonomy" id="1963018"/>
    <lineage>
        <taxon>Bacteria</taxon>
        <taxon>Pseudomonadati</taxon>
        <taxon>Pseudomonadota</taxon>
        <taxon>Betaproteobacteria</taxon>
        <taxon>Neisseriales</taxon>
        <taxon>Chitinibacteraceae</taxon>
        <taxon>Chitinimonas</taxon>
    </lineage>
</organism>
<dbReference type="InterPro" id="IPR001638">
    <property type="entry name" value="Solute-binding_3/MltF_N"/>
</dbReference>
<name>A0ABV8MWG9_9NEIS</name>
<feature type="signal peptide" evidence="2">
    <location>
        <begin position="1"/>
        <end position="19"/>
    </location>
</feature>
<sequence>MVRALPFVLVSLLASAALAAEEREMLIATLEWPPYVGAALPQQGLSARIVSEAAKAAGYRVRYRYYPWNRAVYLGQHDPSHVGYFPAYYTEERAKTCHFTASIGPSPVGFVERRDAPVAWTTLADLRAIPIGVVDGYANGQEFDQMVAQRQLMVDPGVSDQMNIQKVGNGRLRLAVIDTYVLDYLLATSAEAKPLAKRVQRNVRLLSELSLHICFKKNDAGRMLRDAVDQGLRQLDLARLTSEYFKQLK</sequence>
<keyword evidence="5" id="KW-1185">Reference proteome</keyword>
<comment type="caution">
    <text evidence="4">The sequence shown here is derived from an EMBL/GenBank/DDBJ whole genome shotgun (WGS) entry which is preliminary data.</text>
</comment>
<dbReference type="SUPFAM" id="SSF53850">
    <property type="entry name" value="Periplasmic binding protein-like II"/>
    <property type="match status" value="1"/>
</dbReference>
<dbReference type="RefSeq" id="WP_378167140.1">
    <property type="nucleotide sequence ID" value="NZ_JBHSBU010000001.1"/>
</dbReference>
<evidence type="ECO:0000313" key="5">
    <source>
        <dbReference type="Proteomes" id="UP001595791"/>
    </source>
</evidence>
<keyword evidence="1 2" id="KW-0732">Signal</keyword>
<evidence type="ECO:0000313" key="4">
    <source>
        <dbReference type="EMBL" id="MFC4161326.1"/>
    </source>
</evidence>
<dbReference type="Proteomes" id="UP001595791">
    <property type="component" value="Unassembled WGS sequence"/>
</dbReference>
<dbReference type="Gene3D" id="3.40.190.10">
    <property type="entry name" value="Periplasmic binding protein-like II"/>
    <property type="match status" value="2"/>
</dbReference>
<proteinExistence type="predicted"/>
<evidence type="ECO:0000256" key="2">
    <source>
        <dbReference type="SAM" id="SignalP"/>
    </source>
</evidence>
<evidence type="ECO:0000256" key="1">
    <source>
        <dbReference type="ARBA" id="ARBA00022729"/>
    </source>
</evidence>
<protein>
    <submittedName>
        <fullName evidence="4">Substrate-binding periplasmic protein</fullName>
    </submittedName>
</protein>